<dbReference type="AlphaFoldDB" id="A0A2S6G2N1"/>
<dbReference type="EMBL" id="PTIT01000037">
    <property type="protein sequence ID" value="PPK50030.1"/>
    <property type="molecule type" value="Genomic_DNA"/>
</dbReference>
<dbReference type="Proteomes" id="UP000239648">
    <property type="component" value="Unassembled WGS sequence"/>
</dbReference>
<protein>
    <submittedName>
        <fullName evidence="3">Uncharacterized protein</fullName>
    </submittedName>
</protein>
<evidence type="ECO:0000313" key="2">
    <source>
        <dbReference type="EMBL" id="PPK50030.1"/>
    </source>
</evidence>
<proteinExistence type="predicted"/>
<name>A0A2S6G2N1_9GAMM</name>
<reference evidence="2 5" key="1">
    <citation type="submission" date="2018-02" db="EMBL/GenBank/DDBJ databases">
        <title>Deep subsurface shale carbon reservoir microbial communities from Ohio and West Virginia, USA.</title>
        <authorList>
            <person name="Wrighton K."/>
        </authorList>
    </citation>
    <scope>NUCLEOTIDE SEQUENCE [LARGE SCALE GENOMIC DNA]</scope>
    <source>
        <strain evidence="2 5">UTICA-S1B6</strain>
    </source>
</reference>
<evidence type="ECO:0000313" key="3">
    <source>
        <dbReference type="EMBL" id="PPK52076.1"/>
    </source>
</evidence>
<organism evidence="3 4">
    <name type="scientific">Marinobacter persicus</name>
    <dbReference type="NCBI Taxonomy" id="930118"/>
    <lineage>
        <taxon>Bacteria</taxon>
        <taxon>Pseudomonadati</taxon>
        <taxon>Pseudomonadota</taxon>
        <taxon>Gammaproteobacteria</taxon>
        <taxon>Pseudomonadales</taxon>
        <taxon>Marinobacteraceae</taxon>
        <taxon>Marinobacter</taxon>
    </lineage>
</organism>
<gene>
    <name evidence="3" type="ORF">B0H24_103728</name>
    <name evidence="2" type="ORF">BY455_13728</name>
</gene>
<evidence type="ECO:0000313" key="4">
    <source>
        <dbReference type="Proteomes" id="UP000239446"/>
    </source>
</evidence>
<keyword evidence="1" id="KW-0812">Transmembrane</keyword>
<comment type="caution">
    <text evidence="3">The sequence shown here is derived from an EMBL/GenBank/DDBJ whole genome shotgun (WGS) entry which is preliminary data.</text>
</comment>
<dbReference type="Proteomes" id="UP000239446">
    <property type="component" value="Unassembled WGS sequence"/>
</dbReference>
<evidence type="ECO:0000313" key="5">
    <source>
        <dbReference type="Proteomes" id="UP000239648"/>
    </source>
</evidence>
<keyword evidence="1" id="KW-0472">Membrane</keyword>
<sequence length="73" mass="7737">MSDHEPTYSRCAVQLNLYSLIKVTGLIGLAGGLSWALIICVLDMLARISHSHPASLADWAGGRHGRPVAALIA</sequence>
<evidence type="ECO:0000256" key="1">
    <source>
        <dbReference type="SAM" id="Phobius"/>
    </source>
</evidence>
<keyword evidence="1" id="KW-1133">Transmembrane helix</keyword>
<feature type="transmembrane region" description="Helical" evidence="1">
    <location>
        <begin position="20"/>
        <end position="42"/>
    </location>
</feature>
<keyword evidence="5" id="KW-1185">Reference proteome</keyword>
<dbReference type="EMBL" id="PTIU01000037">
    <property type="protein sequence ID" value="PPK52076.1"/>
    <property type="molecule type" value="Genomic_DNA"/>
</dbReference>
<reference evidence="3 4" key="2">
    <citation type="submission" date="2018-02" db="EMBL/GenBank/DDBJ databases">
        <title>Subsurface microbial communities from deep shales in Ohio and West Virginia, USA.</title>
        <authorList>
            <person name="Wrighton K."/>
        </authorList>
    </citation>
    <scope>NUCLEOTIDE SEQUENCE [LARGE SCALE GENOMIC DNA]</scope>
    <source>
        <strain evidence="3 4">UTICA-S1B9</strain>
    </source>
</reference>
<accession>A0A2S6G2N1</accession>